<dbReference type="STRING" id="246404.A0A507FEW6"/>
<dbReference type="PANTHER" id="PTHR47845:SF1">
    <property type="entry name" value="NUCLEAR SPECKLE SPLICING REGULATORY PROTEIN 1 HOMOLOG"/>
    <property type="match status" value="1"/>
</dbReference>
<feature type="compositionally biased region" description="Basic and acidic residues" evidence="4">
    <location>
        <begin position="233"/>
        <end position="245"/>
    </location>
</feature>
<dbReference type="AlphaFoldDB" id="A0A507FEW6"/>
<reference evidence="6 7" key="1">
    <citation type="journal article" date="2019" name="Sci. Rep.">
        <title>Comparative genomics of chytrid fungi reveal insights into the obligate biotrophic and pathogenic lifestyle of Synchytrium endobioticum.</title>
        <authorList>
            <person name="van de Vossenberg B.T.L.H."/>
            <person name="Warris S."/>
            <person name="Nguyen H.D.T."/>
            <person name="van Gent-Pelzer M.P.E."/>
            <person name="Joly D.L."/>
            <person name="van de Geest H.C."/>
            <person name="Bonants P.J.M."/>
            <person name="Smith D.S."/>
            <person name="Levesque C.A."/>
            <person name="van der Lee T.A.J."/>
        </authorList>
    </citation>
    <scope>NUCLEOTIDE SEQUENCE [LARGE SCALE GENOMIC DNA]</scope>
    <source>
        <strain evidence="6 7">CBS 675.73</strain>
    </source>
</reference>
<dbReference type="InterPro" id="IPR053246">
    <property type="entry name" value="NS_splicing_regulatory_protein"/>
</dbReference>
<name>A0A507FEW6_9FUNG</name>
<evidence type="ECO:0000313" key="7">
    <source>
        <dbReference type="Proteomes" id="UP000320333"/>
    </source>
</evidence>
<feature type="domain" description="Nuclear speckle splicing regulatory protein 1 N-terminal" evidence="5">
    <location>
        <begin position="85"/>
        <end position="199"/>
    </location>
</feature>
<feature type="compositionally biased region" description="Polar residues" evidence="4">
    <location>
        <begin position="217"/>
        <end position="227"/>
    </location>
</feature>
<evidence type="ECO:0000256" key="1">
    <source>
        <dbReference type="ARBA" id="ARBA00010126"/>
    </source>
</evidence>
<dbReference type="OrthoDB" id="446635at2759"/>
<feature type="region of interest" description="Disordered" evidence="4">
    <location>
        <begin position="45"/>
        <end position="66"/>
    </location>
</feature>
<evidence type="ECO:0000256" key="2">
    <source>
        <dbReference type="ARBA" id="ARBA00023054"/>
    </source>
</evidence>
<comment type="similarity">
    <text evidence="1">Belongs to the NSRP1 family.</text>
</comment>
<feature type="region of interest" description="Disordered" evidence="4">
    <location>
        <begin position="217"/>
        <end position="245"/>
    </location>
</feature>
<dbReference type="InterPro" id="IPR018612">
    <property type="entry name" value="NSRP1_N"/>
</dbReference>
<protein>
    <recommendedName>
        <fullName evidence="5">Nuclear speckle splicing regulatory protein 1 N-terminal domain-containing protein</fullName>
    </recommendedName>
</protein>
<evidence type="ECO:0000256" key="3">
    <source>
        <dbReference type="SAM" id="Coils"/>
    </source>
</evidence>
<dbReference type="PANTHER" id="PTHR47845">
    <property type="entry name" value="NUCLEAR SPECKLE SPLICING REGULATORY PROTEIN 1 HOMOLOG"/>
    <property type="match status" value="1"/>
</dbReference>
<keyword evidence="2 3" id="KW-0175">Coiled coil</keyword>
<evidence type="ECO:0000259" key="5">
    <source>
        <dbReference type="Pfam" id="PF09745"/>
    </source>
</evidence>
<evidence type="ECO:0000313" key="6">
    <source>
        <dbReference type="EMBL" id="TPX74120.1"/>
    </source>
</evidence>
<accession>A0A507FEW6</accession>
<feature type="region of interest" description="Disordered" evidence="4">
    <location>
        <begin position="279"/>
        <end position="373"/>
    </location>
</feature>
<organism evidence="6 7">
    <name type="scientific">Chytriomyces confervae</name>
    <dbReference type="NCBI Taxonomy" id="246404"/>
    <lineage>
        <taxon>Eukaryota</taxon>
        <taxon>Fungi</taxon>
        <taxon>Fungi incertae sedis</taxon>
        <taxon>Chytridiomycota</taxon>
        <taxon>Chytridiomycota incertae sedis</taxon>
        <taxon>Chytridiomycetes</taxon>
        <taxon>Chytridiales</taxon>
        <taxon>Chytriomycetaceae</taxon>
        <taxon>Chytriomyces</taxon>
    </lineage>
</organism>
<dbReference type="Pfam" id="PF09745">
    <property type="entry name" value="NSRP1_N"/>
    <property type="match status" value="1"/>
</dbReference>
<evidence type="ECO:0000256" key="4">
    <source>
        <dbReference type="SAM" id="MobiDB-lite"/>
    </source>
</evidence>
<dbReference type="GO" id="GO:0000381">
    <property type="term" value="P:regulation of alternative mRNA splicing, via spliceosome"/>
    <property type="evidence" value="ECO:0007669"/>
    <property type="project" value="InterPro"/>
</dbReference>
<comment type="caution">
    <text evidence="6">The sequence shown here is derived from an EMBL/GenBank/DDBJ whole genome shotgun (WGS) entry which is preliminary data.</text>
</comment>
<gene>
    <name evidence="6" type="ORF">CcCBS67573_g04615</name>
</gene>
<proteinExistence type="inferred from homology"/>
<dbReference type="EMBL" id="QEAP01000143">
    <property type="protein sequence ID" value="TPX74120.1"/>
    <property type="molecule type" value="Genomic_DNA"/>
</dbReference>
<feature type="compositionally biased region" description="Basic and acidic residues" evidence="4">
    <location>
        <begin position="287"/>
        <end position="373"/>
    </location>
</feature>
<sequence length="398" mass="45829">MASNGSMRNVAGGGFKFGLVKRTAQPALASKAVKRSQAASLFDDALENSDSDDESNANNSKARVNRDVSRQMNLAAESAKTLKLKEAALAEDQDIFDYDKVYDSMKEVEEAKKRARHLGDVDDTGRKKARYVGNLLAASLQRKIELERVEDRKVAKERQLEGEEFGDKEAFVTEAYKQRQKELRQLEEEEKRKEALQKTGGDMAVFYRTLLDSHEQISSTNTLTPEQVASAAADRERREQEKKLEQQEVLEDAVKRGELKLNASNEIVDKRALLRSGLNVSRSKIRSLNEEKEADERDRRRAEEERRQKEREERERRQVEADKRRAKEEQARRLVEETERQKAEREKKRAEEAEREREEIAKKNARKATEDVVMDARARYLARKKAESSKPRDGDESE</sequence>
<keyword evidence="7" id="KW-1185">Reference proteome</keyword>
<feature type="compositionally biased region" description="Acidic residues" evidence="4">
    <location>
        <begin position="45"/>
        <end position="55"/>
    </location>
</feature>
<feature type="coiled-coil region" evidence="3">
    <location>
        <begin position="169"/>
        <end position="199"/>
    </location>
</feature>
<dbReference type="Proteomes" id="UP000320333">
    <property type="component" value="Unassembled WGS sequence"/>
</dbReference>